<feature type="compositionally biased region" description="Polar residues" evidence="1">
    <location>
        <begin position="22"/>
        <end position="32"/>
    </location>
</feature>
<name>A0A7X0HNH7_9ACTN</name>
<sequence length="282" mass="29733">MLPPLTGFPVNVTPESEGRSGETVSPPGQTLPAQADGQGAELAGPTAPVIPTAVAEGLPAAIHQALAAELPEGAAPGEIITACEKRLHAAQTLRDAMERRALAAYFHYAGPAVRLANSSNCWQHIADPATGKPCRSWSAWLRVVGVSRQHAYRMVKEEPLLEALEGLNVGELGVRQIDVLSPVLTNHGKDKVRLVWTTAADAGDTRAPSLEKIRDQLGLAASPVNGDDDSEKSSSTPVLRFQAGPGTFDESRVREVARAQPEVSLLVARTILSELGESAATP</sequence>
<comment type="caution">
    <text evidence="2">The sequence shown here is derived from an EMBL/GenBank/DDBJ whole genome shotgun (WGS) entry which is preliminary data.</text>
</comment>
<reference evidence="2 3" key="1">
    <citation type="submission" date="2020-08" db="EMBL/GenBank/DDBJ databases">
        <title>Genomic Encyclopedia of Type Strains, Phase IV (KMG-IV): sequencing the most valuable type-strain genomes for metagenomic binning, comparative biology and taxonomic classification.</title>
        <authorList>
            <person name="Goeker M."/>
        </authorList>
    </citation>
    <scope>NUCLEOTIDE SEQUENCE [LARGE SCALE GENOMIC DNA]</scope>
    <source>
        <strain evidence="2 3">DSM 40141</strain>
    </source>
</reference>
<dbReference type="RefSeq" id="WP_185035974.1">
    <property type="nucleotide sequence ID" value="NZ_BNBN01000015.1"/>
</dbReference>
<protein>
    <submittedName>
        <fullName evidence="2">Uncharacterized protein</fullName>
    </submittedName>
</protein>
<organism evidence="2 3">
    <name type="scientific">Streptomyces candidus</name>
    <dbReference type="NCBI Taxonomy" id="67283"/>
    <lineage>
        <taxon>Bacteria</taxon>
        <taxon>Bacillati</taxon>
        <taxon>Actinomycetota</taxon>
        <taxon>Actinomycetes</taxon>
        <taxon>Kitasatosporales</taxon>
        <taxon>Streptomycetaceae</taxon>
        <taxon>Streptomyces</taxon>
    </lineage>
</organism>
<dbReference type="Proteomes" id="UP000540423">
    <property type="component" value="Unassembled WGS sequence"/>
</dbReference>
<feature type="region of interest" description="Disordered" evidence="1">
    <location>
        <begin position="220"/>
        <end position="252"/>
    </location>
</feature>
<evidence type="ECO:0000313" key="2">
    <source>
        <dbReference type="EMBL" id="MBB6439418.1"/>
    </source>
</evidence>
<keyword evidence="3" id="KW-1185">Reference proteome</keyword>
<evidence type="ECO:0000256" key="1">
    <source>
        <dbReference type="SAM" id="MobiDB-lite"/>
    </source>
</evidence>
<evidence type="ECO:0000313" key="3">
    <source>
        <dbReference type="Proteomes" id="UP000540423"/>
    </source>
</evidence>
<dbReference type="AlphaFoldDB" id="A0A7X0HNH7"/>
<proteinExistence type="predicted"/>
<feature type="region of interest" description="Disordered" evidence="1">
    <location>
        <begin position="1"/>
        <end position="45"/>
    </location>
</feature>
<accession>A0A7X0HNH7</accession>
<gene>
    <name evidence="2" type="ORF">HNQ79_005930</name>
</gene>
<dbReference type="EMBL" id="JACHEM010000021">
    <property type="protein sequence ID" value="MBB6439418.1"/>
    <property type="molecule type" value="Genomic_DNA"/>
</dbReference>